<feature type="transmembrane region" description="Helical" evidence="1">
    <location>
        <begin position="20"/>
        <end position="39"/>
    </location>
</feature>
<feature type="domain" description="Rhodanese" evidence="2">
    <location>
        <begin position="64"/>
        <end position="151"/>
    </location>
</feature>
<accession>A0ABX1Q1V9</accession>
<feature type="non-terminal residue" evidence="3">
    <location>
        <position position="1"/>
    </location>
</feature>
<dbReference type="InterPro" id="IPR036873">
    <property type="entry name" value="Rhodanese-like_dom_sf"/>
</dbReference>
<dbReference type="PANTHER" id="PTHR43031">
    <property type="entry name" value="FAD-DEPENDENT OXIDOREDUCTASE"/>
    <property type="match status" value="1"/>
</dbReference>
<dbReference type="Proteomes" id="UP000623795">
    <property type="component" value="Unassembled WGS sequence"/>
</dbReference>
<reference evidence="3 4" key="1">
    <citation type="submission" date="2019-12" db="EMBL/GenBank/DDBJ databases">
        <title>Comparative genomics gives insights into the taxonomy of the Azoarcus-Aromatoleum group and reveals separate origins of nif in the plant-associated Azoarcus and non-plant-associated Aromatoleum sub-groups.</title>
        <authorList>
            <person name="Lafos M."/>
            <person name="Maluk M."/>
            <person name="Batista M."/>
            <person name="Junghare M."/>
            <person name="Carmona M."/>
            <person name="Faoro H."/>
            <person name="Cruz L.M."/>
            <person name="Battistoni F."/>
            <person name="De Souza E."/>
            <person name="Pedrosa F."/>
            <person name="Chen W.-M."/>
            <person name="Poole P.S."/>
            <person name="Dixon R.A."/>
            <person name="James E.K."/>
        </authorList>
    </citation>
    <scope>NUCLEOTIDE SEQUENCE [LARGE SCALE GENOMIC DNA]</scope>
    <source>
        <strain evidence="3 4">Td21</strain>
    </source>
</reference>
<dbReference type="RefSeq" id="WP_281374131.1">
    <property type="nucleotide sequence ID" value="NZ_WTVN01000020.1"/>
</dbReference>
<proteinExistence type="predicted"/>
<keyword evidence="1" id="KW-1133">Transmembrane helix</keyword>
<name>A0ABX1Q1V9_9RHOO</name>
<dbReference type="EMBL" id="WTVN01000020">
    <property type="protein sequence ID" value="NMG44741.1"/>
    <property type="molecule type" value="Genomic_DNA"/>
</dbReference>
<dbReference type="PROSITE" id="PS50206">
    <property type="entry name" value="RHODANESE_3"/>
    <property type="match status" value="1"/>
</dbReference>
<dbReference type="SUPFAM" id="SSF52821">
    <property type="entry name" value="Rhodanese/Cell cycle control phosphatase"/>
    <property type="match status" value="1"/>
</dbReference>
<keyword evidence="1" id="KW-0472">Membrane</keyword>
<dbReference type="InterPro" id="IPR050229">
    <property type="entry name" value="GlpE_sulfurtransferase"/>
</dbReference>
<dbReference type="Gene3D" id="3.40.250.10">
    <property type="entry name" value="Rhodanese-like domain"/>
    <property type="match status" value="1"/>
</dbReference>
<evidence type="ECO:0000256" key="1">
    <source>
        <dbReference type="SAM" id="Phobius"/>
    </source>
</evidence>
<evidence type="ECO:0000259" key="2">
    <source>
        <dbReference type="PROSITE" id="PS50206"/>
    </source>
</evidence>
<dbReference type="InterPro" id="IPR001763">
    <property type="entry name" value="Rhodanese-like_dom"/>
</dbReference>
<dbReference type="PANTHER" id="PTHR43031:SF16">
    <property type="entry name" value="OXIDOREDUCTASE"/>
    <property type="match status" value="1"/>
</dbReference>
<gene>
    <name evidence="3" type="ORF">GPA22_13515</name>
</gene>
<sequence>GWWLRDALQEALAAMSRHGTRVVVIVALALAGWLAWKLWQRYRFEKLAAIPHVTPLELVEALASEAPPLLLDLRSAAMVAETGPIAGARAADVEKLLDAVGDWPRERPVVTMCACPADATAVRAARVLSELGYVAVRPLKGGYEAWLAANRPT</sequence>
<evidence type="ECO:0000313" key="3">
    <source>
        <dbReference type="EMBL" id="NMG44741.1"/>
    </source>
</evidence>
<evidence type="ECO:0000313" key="4">
    <source>
        <dbReference type="Proteomes" id="UP000623795"/>
    </source>
</evidence>
<keyword evidence="4" id="KW-1185">Reference proteome</keyword>
<comment type="caution">
    <text evidence="3">The sequence shown here is derived from an EMBL/GenBank/DDBJ whole genome shotgun (WGS) entry which is preliminary data.</text>
</comment>
<dbReference type="Pfam" id="PF00581">
    <property type="entry name" value="Rhodanese"/>
    <property type="match status" value="1"/>
</dbReference>
<organism evidence="3 4">
    <name type="scientific">Aromatoleum toluvorans</name>
    <dbReference type="NCBI Taxonomy" id="92002"/>
    <lineage>
        <taxon>Bacteria</taxon>
        <taxon>Pseudomonadati</taxon>
        <taxon>Pseudomonadota</taxon>
        <taxon>Betaproteobacteria</taxon>
        <taxon>Rhodocyclales</taxon>
        <taxon>Rhodocyclaceae</taxon>
        <taxon>Aromatoleum</taxon>
    </lineage>
</organism>
<protein>
    <recommendedName>
        <fullName evidence="2">Rhodanese domain-containing protein</fullName>
    </recommendedName>
</protein>
<keyword evidence="1" id="KW-0812">Transmembrane</keyword>
<dbReference type="SMART" id="SM00450">
    <property type="entry name" value="RHOD"/>
    <property type="match status" value="1"/>
</dbReference>